<dbReference type="Proteomes" id="UP001497516">
    <property type="component" value="Chromosome 1"/>
</dbReference>
<name>A0AAV2CIL8_9ROSI</name>
<protein>
    <submittedName>
        <fullName evidence="2">Uncharacterized protein</fullName>
    </submittedName>
</protein>
<feature type="compositionally biased region" description="Polar residues" evidence="1">
    <location>
        <begin position="83"/>
        <end position="92"/>
    </location>
</feature>
<accession>A0AAV2CIL8</accession>
<evidence type="ECO:0000313" key="2">
    <source>
        <dbReference type="EMBL" id="CAL1355651.1"/>
    </source>
</evidence>
<organism evidence="2 3">
    <name type="scientific">Linum trigynum</name>
    <dbReference type="NCBI Taxonomy" id="586398"/>
    <lineage>
        <taxon>Eukaryota</taxon>
        <taxon>Viridiplantae</taxon>
        <taxon>Streptophyta</taxon>
        <taxon>Embryophyta</taxon>
        <taxon>Tracheophyta</taxon>
        <taxon>Spermatophyta</taxon>
        <taxon>Magnoliopsida</taxon>
        <taxon>eudicotyledons</taxon>
        <taxon>Gunneridae</taxon>
        <taxon>Pentapetalae</taxon>
        <taxon>rosids</taxon>
        <taxon>fabids</taxon>
        <taxon>Malpighiales</taxon>
        <taxon>Linaceae</taxon>
        <taxon>Linum</taxon>
    </lineage>
</organism>
<keyword evidence="3" id="KW-1185">Reference proteome</keyword>
<evidence type="ECO:0000313" key="3">
    <source>
        <dbReference type="Proteomes" id="UP001497516"/>
    </source>
</evidence>
<evidence type="ECO:0000256" key="1">
    <source>
        <dbReference type="SAM" id="MobiDB-lite"/>
    </source>
</evidence>
<gene>
    <name evidence="2" type="ORF">LTRI10_LOCUS3399</name>
</gene>
<sequence length="148" mass="15721">MGKEKNVGGGKCLFSSYIPHIPSRKNSTHFSPLQNLTVALSSAEIDGGRKPSSCSPTVGSPSPAGNPLPTSSQSSKASLRRSTTSVPPTLSRPSVPLESPPISSCRHPGIVSDLPCGLLAPVEWYVYQWSGTCTSGVVRVPVEWYLYH</sequence>
<dbReference type="AlphaFoldDB" id="A0AAV2CIL8"/>
<dbReference type="EMBL" id="OZ034813">
    <property type="protein sequence ID" value="CAL1355651.1"/>
    <property type="molecule type" value="Genomic_DNA"/>
</dbReference>
<feature type="compositionally biased region" description="Low complexity" evidence="1">
    <location>
        <begin position="71"/>
        <end position="82"/>
    </location>
</feature>
<reference evidence="2 3" key="1">
    <citation type="submission" date="2024-04" db="EMBL/GenBank/DDBJ databases">
        <authorList>
            <person name="Fracassetti M."/>
        </authorList>
    </citation>
    <scope>NUCLEOTIDE SEQUENCE [LARGE SCALE GENOMIC DNA]</scope>
</reference>
<proteinExistence type="predicted"/>
<feature type="region of interest" description="Disordered" evidence="1">
    <location>
        <begin position="44"/>
        <end position="102"/>
    </location>
</feature>